<dbReference type="Pfam" id="PF03062">
    <property type="entry name" value="MBOAT"/>
    <property type="match status" value="2"/>
</dbReference>
<keyword evidence="4 7" id="KW-1133">Transmembrane helix</keyword>
<feature type="transmembrane region" description="Helical" evidence="7">
    <location>
        <begin position="338"/>
        <end position="357"/>
    </location>
</feature>
<proteinExistence type="inferred from homology"/>
<dbReference type="Proteomes" id="UP000053095">
    <property type="component" value="Unassembled WGS sequence"/>
</dbReference>
<evidence type="ECO:0000256" key="6">
    <source>
        <dbReference type="SAM" id="MobiDB-lite"/>
    </source>
</evidence>
<reference evidence="9" key="1">
    <citation type="journal article" date="2015" name="Genome Announc.">
        <title>Draft genome sequence of Talaromyces cellulolyticus strain Y-94, a source of lignocellulosic biomass-degrading enzymes.</title>
        <authorList>
            <person name="Fujii T."/>
            <person name="Koike H."/>
            <person name="Sawayama S."/>
            <person name="Yano S."/>
            <person name="Inoue H."/>
        </authorList>
    </citation>
    <scope>NUCLEOTIDE SEQUENCE [LARGE SCALE GENOMIC DNA]</scope>
    <source>
        <strain evidence="9">Y-94</strain>
    </source>
</reference>
<comment type="subcellular location">
    <subcellularLocation>
        <location evidence="1">Membrane</location>
        <topology evidence="1">Multi-pass membrane protein</topology>
    </subcellularLocation>
</comment>
<feature type="transmembrane region" description="Helical" evidence="7">
    <location>
        <begin position="538"/>
        <end position="555"/>
    </location>
</feature>
<gene>
    <name evidence="8" type="ORF">TCE0_015r01446</name>
</gene>
<evidence type="ECO:0000256" key="1">
    <source>
        <dbReference type="ARBA" id="ARBA00004141"/>
    </source>
</evidence>
<evidence type="ECO:0000313" key="9">
    <source>
        <dbReference type="Proteomes" id="UP000053095"/>
    </source>
</evidence>
<feature type="region of interest" description="Disordered" evidence="6">
    <location>
        <begin position="1"/>
        <end position="51"/>
    </location>
</feature>
<name>A0A6V8H0A0_TALPI</name>
<dbReference type="GO" id="GO:0006506">
    <property type="term" value="P:GPI anchor biosynthetic process"/>
    <property type="evidence" value="ECO:0007669"/>
    <property type="project" value="TreeGrafter"/>
</dbReference>
<evidence type="ECO:0000256" key="3">
    <source>
        <dbReference type="ARBA" id="ARBA00022692"/>
    </source>
</evidence>
<organism evidence="8 9">
    <name type="scientific">Talaromyces pinophilus</name>
    <name type="common">Penicillium pinophilum</name>
    <dbReference type="NCBI Taxonomy" id="128442"/>
    <lineage>
        <taxon>Eukaryota</taxon>
        <taxon>Fungi</taxon>
        <taxon>Dikarya</taxon>
        <taxon>Ascomycota</taxon>
        <taxon>Pezizomycotina</taxon>
        <taxon>Eurotiomycetes</taxon>
        <taxon>Eurotiomycetidae</taxon>
        <taxon>Eurotiales</taxon>
        <taxon>Trichocomaceae</taxon>
        <taxon>Talaromyces</taxon>
        <taxon>Talaromyces sect. Talaromyces</taxon>
    </lineage>
</organism>
<dbReference type="PANTHER" id="PTHR13285">
    <property type="entry name" value="ACYLTRANSFERASE"/>
    <property type="match status" value="1"/>
</dbReference>
<dbReference type="GO" id="GO:0005783">
    <property type="term" value="C:endoplasmic reticulum"/>
    <property type="evidence" value="ECO:0007669"/>
    <property type="project" value="TreeGrafter"/>
</dbReference>
<keyword evidence="9" id="KW-1185">Reference proteome</keyword>
<feature type="transmembrane region" description="Helical" evidence="7">
    <location>
        <begin position="498"/>
        <end position="518"/>
    </location>
</feature>
<feature type="transmembrane region" description="Helical" evidence="7">
    <location>
        <begin position="305"/>
        <end position="326"/>
    </location>
</feature>
<evidence type="ECO:0000313" key="8">
    <source>
        <dbReference type="EMBL" id="GAM34089.1"/>
    </source>
</evidence>
<keyword evidence="5 7" id="KW-0472">Membrane</keyword>
<dbReference type="InterPro" id="IPR004299">
    <property type="entry name" value="MBOAT_fam"/>
</dbReference>
<feature type="compositionally biased region" description="Polar residues" evidence="6">
    <location>
        <begin position="25"/>
        <end position="39"/>
    </location>
</feature>
<feature type="transmembrane region" description="Helical" evidence="7">
    <location>
        <begin position="637"/>
        <end position="654"/>
    </location>
</feature>
<accession>A0A6V8H0A0</accession>
<dbReference type="AlphaFoldDB" id="A0A6V8H0A0"/>
<feature type="transmembrane region" description="Helical" evidence="7">
    <location>
        <begin position="736"/>
        <end position="755"/>
    </location>
</feature>
<dbReference type="EMBL" id="DF933811">
    <property type="protein sequence ID" value="GAM34089.1"/>
    <property type="molecule type" value="Genomic_DNA"/>
</dbReference>
<dbReference type="GO" id="GO:0008374">
    <property type="term" value="F:O-acyltransferase activity"/>
    <property type="evidence" value="ECO:0007669"/>
    <property type="project" value="TreeGrafter"/>
</dbReference>
<feature type="transmembrane region" description="Helical" evidence="7">
    <location>
        <begin position="660"/>
        <end position="679"/>
    </location>
</feature>
<dbReference type="GO" id="GO:0016020">
    <property type="term" value="C:membrane"/>
    <property type="evidence" value="ECO:0007669"/>
    <property type="project" value="UniProtKB-SubCell"/>
</dbReference>
<sequence length="768" mass="87405">MSFESGFNPLRMQYDAGDNKEDDSCNTQNIDASQFSPQQIRPPPPDASEEPLNIASLTPGEHRIYDYLRAHAWNETNCSIYFRHVRAMQEILVEYFRAQGLSEDQLRAFNETCDSELPEQLSTPPATDYEWQGLRRLYSLDTLDTRLTTSSTTPIKTAVSGSTRDPTAGKDARAQEIASRAQPSKWNTPEFYFYYFVFITVVPMMFKTVMDVSQPDHPAYKNYVDLLSPGWIPGHKVDNSDAQYASFRDNIPYLFILLIIHPLLRRVYNYFNPIPTASPNEGHKQLNTAADARLKQRTVFDFNSAILFLIGLHGISVFKILTILFINYKIAKGLPRAYIPAATWIFNLIVLFANELCDGYPLASIARFFVSSEVAAAKDVPTLVAWAEFVDGFGGLMARWQILFKFTILRLISFNMDYYWSLSYPSDSPIEKKQIDPSSMSERDRSTIPADPSSYNAMYYTAYVLYSPLYLSGPIISFNDYISQQRYPSPALTTTRNVLYGIRFLLTLLCMELVLHFIYTVAISKSTSDWSIYTPGQISMLGYFNLKIIWLKLLIPWRLFRLWALLDGIDPPENMVRCMSNNYSGLAFWRAWHRSYHLWVLRYLYFPLGGGRRSSFSKSTTKDSPPPTSSLLSRARGIFNQLIVFTFVAVWHDINLRLLMWGWLITLFVLPEVIAKLLFPASRWRSHPNMYRIICGIGAVGPILAMMTANLVGFALGVDGLKGFLAGILGSWKGAGFMLGACGALFVGIQVMFEIREAEQRKGIKLSF</sequence>
<comment type="similarity">
    <text evidence="2">Belongs to the membrane-bound acyltransferase family.</text>
</comment>
<keyword evidence="3 7" id="KW-0812">Transmembrane</keyword>
<evidence type="ECO:0000256" key="2">
    <source>
        <dbReference type="ARBA" id="ARBA00010323"/>
    </source>
</evidence>
<evidence type="ECO:0000256" key="4">
    <source>
        <dbReference type="ARBA" id="ARBA00022989"/>
    </source>
</evidence>
<comment type="caution">
    <text evidence="8">The sequence shown here is derived from an EMBL/GenBank/DDBJ whole genome shotgun (WGS) entry which is preliminary data.</text>
</comment>
<evidence type="ECO:0000256" key="7">
    <source>
        <dbReference type="SAM" id="Phobius"/>
    </source>
</evidence>
<protein>
    <submittedName>
        <fullName evidence="8">Gup1 homolog</fullName>
    </submittedName>
</protein>
<evidence type="ECO:0000256" key="5">
    <source>
        <dbReference type="ARBA" id="ARBA00023136"/>
    </source>
</evidence>
<feature type="transmembrane region" description="Helical" evidence="7">
    <location>
        <begin position="691"/>
        <end position="716"/>
    </location>
</feature>
<feature type="transmembrane region" description="Helical" evidence="7">
    <location>
        <begin position="457"/>
        <end position="478"/>
    </location>
</feature>
<dbReference type="PANTHER" id="PTHR13285:SF18">
    <property type="entry name" value="PROTEIN-CYSTEINE N-PALMITOYLTRANSFERASE RASP"/>
    <property type="match status" value="1"/>
</dbReference>
<dbReference type="InterPro" id="IPR051085">
    <property type="entry name" value="MB_O-acyltransferase"/>
</dbReference>